<dbReference type="PANTHER" id="PTHR46772">
    <property type="entry name" value="BHLH DOMAIN-CONTAINING PROTEIN"/>
    <property type="match status" value="1"/>
</dbReference>
<dbReference type="EMBL" id="SZYD01000014">
    <property type="protein sequence ID" value="KAD4179245.1"/>
    <property type="molecule type" value="Genomic_DNA"/>
</dbReference>
<dbReference type="GO" id="GO:0046983">
    <property type="term" value="F:protein dimerization activity"/>
    <property type="evidence" value="ECO:0007669"/>
    <property type="project" value="InterPro"/>
</dbReference>
<comment type="subcellular location">
    <subcellularLocation>
        <location evidence="1">Nucleus</location>
    </subcellularLocation>
</comment>
<dbReference type="PROSITE" id="PS50888">
    <property type="entry name" value="BHLH"/>
    <property type="match status" value="1"/>
</dbReference>
<dbReference type="AlphaFoldDB" id="A0A5N6N0M2"/>
<gene>
    <name evidence="7" type="ORF">E3N88_27836</name>
</gene>
<evidence type="ECO:0000313" key="8">
    <source>
        <dbReference type="Proteomes" id="UP000326396"/>
    </source>
</evidence>
<feature type="compositionally biased region" description="Basic and acidic residues" evidence="5">
    <location>
        <begin position="96"/>
        <end position="108"/>
    </location>
</feature>
<dbReference type="InterPro" id="IPR054502">
    <property type="entry name" value="bHLH-TF_ACT-like_plant"/>
</dbReference>
<accession>A0A5N6N0M2</accession>
<feature type="compositionally biased region" description="Basic and acidic residues" evidence="5">
    <location>
        <begin position="28"/>
        <end position="59"/>
    </location>
</feature>
<keyword evidence="8" id="KW-1185">Reference proteome</keyword>
<organism evidence="7 8">
    <name type="scientific">Mikania micrantha</name>
    <name type="common">bitter vine</name>
    <dbReference type="NCBI Taxonomy" id="192012"/>
    <lineage>
        <taxon>Eukaryota</taxon>
        <taxon>Viridiplantae</taxon>
        <taxon>Streptophyta</taxon>
        <taxon>Embryophyta</taxon>
        <taxon>Tracheophyta</taxon>
        <taxon>Spermatophyta</taxon>
        <taxon>Magnoliopsida</taxon>
        <taxon>eudicotyledons</taxon>
        <taxon>Gunneridae</taxon>
        <taxon>Pentapetalae</taxon>
        <taxon>asterids</taxon>
        <taxon>campanulids</taxon>
        <taxon>Asterales</taxon>
        <taxon>Asteraceae</taxon>
        <taxon>Asteroideae</taxon>
        <taxon>Heliantheae alliance</taxon>
        <taxon>Eupatorieae</taxon>
        <taxon>Mikania</taxon>
    </lineage>
</organism>
<evidence type="ECO:0000313" key="7">
    <source>
        <dbReference type="EMBL" id="KAD4179245.1"/>
    </source>
</evidence>
<evidence type="ECO:0000256" key="2">
    <source>
        <dbReference type="ARBA" id="ARBA00023015"/>
    </source>
</evidence>
<name>A0A5N6N0M2_9ASTR</name>
<evidence type="ECO:0000256" key="3">
    <source>
        <dbReference type="ARBA" id="ARBA00023163"/>
    </source>
</evidence>
<dbReference type="PANTHER" id="PTHR46772:SF8">
    <property type="entry name" value="TRANSCRIPTION FACTOR BHLH95"/>
    <property type="match status" value="1"/>
</dbReference>
<feature type="domain" description="BHLH" evidence="6">
    <location>
        <begin position="107"/>
        <end position="157"/>
    </location>
</feature>
<evidence type="ECO:0000256" key="1">
    <source>
        <dbReference type="ARBA" id="ARBA00004123"/>
    </source>
</evidence>
<dbReference type="OrthoDB" id="690068at2759"/>
<sequence length="328" mass="36652">MGEEAGQERLFWDTSDQRVMAGSSGEGGSKERSPSDKNLSDLSTRKNDNQTMKHRETARNMDGSSAGDQEVAVTGVGMKKDDAFEIKNTRGSSLDNDPKEKREVEPSDHELHIRTERERRKKMRNMFHQLHALMPQLPQKADKTAVVNEAIRYIKTLQLTIQRLETKKLERLYGSSTETITASLIQPQRLLINTRESFIADQGSPTGNINGKASPSRSTSLSFPLCSPKVFQTWVSSNVTLNVCGLDALISVCSSCKHGLLTAICFMLEKHKLEIVSAQISSNESKSLFMIHVQANTCDEFMETFHVDEIYKLAASEIAHWLNSKTSS</sequence>
<keyword evidence="4" id="KW-0539">Nucleus</keyword>
<dbReference type="Pfam" id="PF00010">
    <property type="entry name" value="HLH"/>
    <property type="match status" value="1"/>
</dbReference>
<keyword evidence="2" id="KW-0805">Transcription regulation</keyword>
<dbReference type="GO" id="GO:0005634">
    <property type="term" value="C:nucleus"/>
    <property type="evidence" value="ECO:0007669"/>
    <property type="project" value="UniProtKB-SubCell"/>
</dbReference>
<dbReference type="InterPro" id="IPR036638">
    <property type="entry name" value="HLH_DNA-bd_sf"/>
</dbReference>
<dbReference type="GO" id="GO:0009960">
    <property type="term" value="P:endosperm development"/>
    <property type="evidence" value="ECO:0007669"/>
    <property type="project" value="InterPro"/>
</dbReference>
<feature type="compositionally biased region" description="Basic and acidic residues" evidence="5">
    <location>
        <begin position="78"/>
        <end position="88"/>
    </location>
</feature>
<evidence type="ECO:0000256" key="5">
    <source>
        <dbReference type="SAM" id="MobiDB-lite"/>
    </source>
</evidence>
<dbReference type="Pfam" id="PF22754">
    <property type="entry name" value="bHLH-TF_ACT-like_plant"/>
    <property type="match status" value="1"/>
</dbReference>
<dbReference type="InterPro" id="IPR011598">
    <property type="entry name" value="bHLH_dom"/>
</dbReference>
<dbReference type="Proteomes" id="UP000326396">
    <property type="component" value="Linkage Group LG4"/>
</dbReference>
<dbReference type="InterPro" id="IPR044278">
    <property type="entry name" value="BHLH95-like"/>
</dbReference>
<reference evidence="7 8" key="1">
    <citation type="submission" date="2019-05" db="EMBL/GenBank/DDBJ databases">
        <title>Mikania micrantha, genome provides insights into the molecular mechanism of rapid growth.</title>
        <authorList>
            <person name="Liu B."/>
        </authorList>
    </citation>
    <scope>NUCLEOTIDE SEQUENCE [LARGE SCALE GENOMIC DNA]</scope>
    <source>
        <strain evidence="7">NLD-2019</strain>
        <tissue evidence="7">Leaf</tissue>
    </source>
</reference>
<evidence type="ECO:0000256" key="4">
    <source>
        <dbReference type="ARBA" id="ARBA00023242"/>
    </source>
</evidence>
<protein>
    <recommendedName>
        <fullName evidence="6">BHLH domain-containing protein</fullName>
    </recommendedName>
</protein>
<keyword evidence="3" id="KW-0804">Transcription</keyword>
<dbReference type="Gene3D" id="4.10.280.10">
    <property type="entry name" value="Helix-loop-helix DNA-binding domain"/>
    <property type="match status" value="1"/>
</dbReference>
<comment type="caution">
    <text evidence="7">The sequence shown here is derived from an EMBL/GenBank/DDBJ whole genome shotgun (WGS) entry which is preliminary data.</text>
</comment>
<dbReference type="InterPro" id="IPR045239">
    <property type="entry name" value="bHLH95_bHLH"/>
</dbReference>
<dbReference type="SUPFAM" id="SSF47459">
    <property type="entry name" value="HLH, helix-loop-helix DNA-binding domain"/>
    <property type="match status" value="1"/>
</dbReference>
<feature type="region of interest" description="Disordered" evidence="5">
    <location>
        <begin position="1"/>
        <end position="108"/>
    </location>
</feature>
<evidence type="ECO:0000259" key="6">
    <source>
        <dbReference type="PROSITE" id="PS50888"/>
    </source>
</evidence>
<proteinExistence type="predicted"/>
<feature type="compositionally biased region" description="Basic and acidic residues" evidence="5">
    <location>
        <begin position="1"/>
        <end position="11"/>
    </location>
</feature>
<dbReference type="SMART" id="SM00353">
    <property type="entry name" value="HLH"/>
    <property type="match status" value="1"/>
</dbReference>
<dbReference type="CDD" id="cd11393">
    <property type="entry name" value="bHLH_AtbHLH_like"/>
    <property type="match status" value="1"/>
</dbReference>
<dbReference type="GO" id="GO:0003700">
    <property type="term" value="F:DNA-binding transcription factor activity"/>
    <property type="evidence" value="ECO:0007669"/>
    <property type="project" value="InterPro"/>
</dbReference>